<dbReference type="PRINTS" id="PR00081">
    <property type="entry name" value="GDHRDH"/>
</dbReference>
<dbReference type="Pfam" id="PF00106">
    <property type="entry name" value="adh_short"/>
    <property type="match status" value="1"/>
</dbReference>
<feature type="domain" description="Ketoreductase" evidence="5">
    <location>
        <begin position="6"/>
        <end position="184"/>
    </location>
</feature>
<keyword evidence="2" id="KW-0560">Oxidoreductase</keyword>
<dbReference type="InterPro" id="IPR036291">
    <property type="entry name" value="NAD(P)-bd_dom_sf"/>
</dbReference>
<dbReference type="Proteomes" id="UP000219072">
    <property type="component" value="Unassembled WGS sequence"/>
</dbReference>
<dbReference type="RefSeq" id="WP_097231427.1">
    <property type="nucleotide sequence ID" value="NZ_OCNE01000008.1"/>
</dbReference>
<dbReference type="PROSITE" id="PS00061">
    <property type="entry name" value="ADH_SHORT"/>
    <property type="match status" value="1"/>
</dbReference>
<evidence type="ECO:0000256" key="4">
    <source>
        <dbReference type="SAM" id="MobiDB-lite"/>
    </source>
</evidence>
<evidence type="ECO:0000256" key="3">
    <source>
        <dbReference type="RuleBase" id="RU000363"/>
    </source>
</evidence>
<dbReference type="NCBIfam" id="NF005495">
    <property type="entry name" value="PRK07109.1"/>
    <property type="match status" value="1"/>
</dbReference>
<dbReference type="PANTHER" id="PTHR44196:SF1">
    <property type="entry name" value="DEHYDROGENASE_REDUCTASE SDR FAMILY MEMBER 7B"/>
    <property type="match status" value="1"/>
</dbReference>
<dbReference type="InterPro" id="IPR020904">
    <property type="entry name" value="Sc_DH/Rdtase_CS"/>
</dbReference>
<dbReference type="OrthoDB" id="5242868at2"/>
<reference evidence="6 7" key="1">
    <citation type="submission" date="2017-09" db="EMBL/GenBank/DDBJ databases">
        <authorList>
            <person name="Ehlers B."/>
            <person name="Leendertz F.H."/>
        </authorList>
    </citation>
    <scope>NUCLEOTIDE SEQUENCE [LARGE SCALE GENOMIC DNA]</scope>
    <source>
        <strain evidence="6 7">CGMCC 4.7095</strain>
    </source>
</reference>
<feature type="region of interest" description="Disordered" evidence="4">
    <location>
        <begin position="269"/>
        <end position="296"/>
    </location>
</feature>
<dbReference type="EMBL" id="OCNE01000008">
    <property type="protein sequence ID" value="SOD62934.1"/>
    <property type="molecule type" value="Genomic_DNA"/>
</dbReference>
<accession>A0A286DWJ5</accession>
<dbReference type="AlphaFoldDB" id="A0A286DWJ5"/>
<proteinExistence type="inferred from homology"/>
<evidence type="ECO:0000256" key="1">
    <source>
        <dbReference type="ARBA" id="ARBA00006484"/>
    </source>
</evidence>
<evidence type="ECO:0000256" key="2">
    <source>
        <dbReference type="ARBA" id="ARBA00023002"/>
    </source>
</evidence>
<evidence type="ECO:0000313" key="7">
    <source>
        <dbReference type="Proteomes" id="UP000219072"/>
    </source>
</evidence>
<keyword evidence="7" id="KW-1185">Reference proteome</keyword>
<gene>
    <name evidence="6" type="ORF">SAMN06297387_10897</name>
</gene>
<dbReference type="PRINTS" id="PR00080">
    <property type="entry name" value="SDRFAMILY"/>
</dbReference>
<dbReference type="GO" id="GO:0016491">
    <property type="term" value="F:oxidoreductase activity"/>
    <property type="evidence" value="ECO:0007669"/>
    <property type="project" value="UniProtKB-KW"/>
</dbReference>
<dbReference type="Gene3D" id="3.40.50.720">
    <property type="entry name" value="NAD(P)-binding Rossmann-like Domain"/>
    <property type="match status" value="1"/>
</dbReference>
<sequence length="330" mass="35014">MRTRKRVVVITGASSGVGRACAERFAARGCAVVLAARRGAALEEVARRCRRRGRADALVVVTDVTDAAAVEELARRAVAAYGRIDVWVNCAAVAAFGSLHSVPPEVFRRVLDTDVMGCVHGARAALRVMREQGTGTLVNVSSAVGAAPVPLNSAYVVAKSAVRALGGALRQELRLDGCRDVHVCTVLPASMDTPFFARAANYSGRAVRPLAPVYSPERAARRIVRLTRAPRREAWVGPAAGALAWLSAALPGTTERLLARQMDRHHLSRTEGAADSTGNAFRSSPPAARHGGWHGRRRTASRRLAAVCCAAVLYRVARAALRPGKPGAAR</sequence>
<evidence type="ECO:0000313" key="6">
    <source>
        <dbReference type="EMBL" id="SOD62934.1"/>
    </source>
</evidence>
<dbReference type="InterPro" id="IPR002347">
    <property type="entry name" value="SDR_fam"/>
</dbReference>
<dbReference type="SMART" id="SM00822">
    <property type="entry name" value="PKS_KR"/>
    <property type="match status" value="1"/>
</dbReference>
<comment type="similarity">
    <text evidence="1 3">Belongs to the short-chain dehydrogenases/reductases (SDR) family.</text>
</comment>
<dbReference type="GO" id="GO:0016020">
    <property type="term" value="C:membrane"/>
    <property type="evidence" value="ECO:0007669"/>
    <property type="project" value="TreeGrafter"/>
</dbReference>
<protein>
    <submittedName>
        <fullName evidence="6">Short-chain dehydrogenase</fullName>
    </submittedName>
</protein>
<evidence type="ECO:0000259" key="5">
    <source>
        <dbReference type="SMART" id="SM00822"/>
    </source>
</evidence>
<dbReference type="SUPFAM" id="SSF51735">
    <property type="entry name" value="NAD(P)-binding Rossmann-fold domains"/>
    <property type="match status" value="1"/>
</dbReference>
<dbReference type="InterPro" id="IPR057326">
    <property type="entry name" value="KR_dom"/>
</dbReference>
<dbReference type="PANTHER" id="PTHR44196">
    <property type="entry name" value="DEHYDROGENASE/REDUCTASE SDR FAMILY MEMBER 7B"/>
    <property type="match status" value="1"/>
</dbReference>
<name>A0A286DWJ5_9ACTN</name>
<organism evidence="6 7">
    <name type="scientific">Streptomyces zhaozhouensis</name>
    <dbReference type="NCBI Taxonomy" id="1300267"/>
    <lineage>
        <taxon>Bacteria</taxon>
        <taxon>Bacillati</taxon>
        <taxon>Actinomycetota</taxon>
        <taxon>Actinomycetes</taxon>
        <taxon>Kitasatosporales</taxon>
        <taxon>Streptomycetaceae</taxon>
        <taxon>Streptomyces</taxon>
    </lineage>
</organism>